<accession>B4JJA4</accession>
<dbReference type="InterPro" id="IPR006149">
    <property type="entry name" value="EB_dom"/>
</dbReference>
<protein>
    <submittedName>
        <fullName evidence="4">GH12454</fullName>
    </submittedName>
</protein>
<feature type="signal peptide" evidence="2">
    <location>
        <begin position="1"/>
        <end position="23"/>
    </location>
</feature>
<dbReference type="KEGG" id="dgr:6564629"/>
<organism evidence="5">
    <name type="scientific">Drosophila grimshawi</name>
    <name type="common">Hawaiian fruit fly</name>
    <name type="synonym">Idiomyia grimshawi</name>
    <dbReference type="NCBI Taxonomy" id="7222"/>
    <lineage>
        <taxon>Eukaryota</taxon>
        <taxon>Metazoa</taxon>
        <taxon>Ecdysozoa</taxon>
        <taxon>Arthropoda</taxon>
        <taxon>Hexapoda</taxon>
        <taxon>Insecta</taxon>
        <taxon>Pterygota</taxon>
        <taxon>Neoptera</taxon>
        <taxon>Endopterygota</taxon>
        <taxon>Diptera</taxon>
        <taxon>Brachycera</taxon>
        <taxon>Muscomorpha</taxon>
        <taxon>Ephydroidea</taxon>
        <taxon>Drosophilidae</taxon>
        <taxon>Drosophila</taxon>
        <taxon>Hawaiian Drosophila</taxon>
    </lineage>
</organism>
<keyword evidence="5" id="KW-1185">Reference proteome</keyword>
<evidence type="ECO:0000313" key="4">
    <source>
        <dbReference type="EMBL" id="EDV99656.1"/>
    </source>
</evidence>
<sequence length="335" mass="37012">MLTMQLMSILLLGFCLLNTSASAEELLELSCITDAQCAKYEHASCQDSRCICTAHGGDKRMECQPKDEKVSNIIGGPCPCTQPGAECDVQTQQCYCAANHVPSVDKRRCLPQQVALDGRCEMSRQCQLADTFSVCHTSRKRCICKEHFEPHQGQCIAILDVNCSNSTFCGSIGASICLPESKKCACNIDSVSNHNMTLCVSSSAYNATCTTHAQCQLQLGAGGICQTNRCGCRSKHYARTKQYLDQKTNSTICEPLVPYGAYCRRNEDCQRMEPEHLLESSMQCKWGECRCQSNQRVADTEICVLNSGAALHRPDSSLPILLILFVWLFILVSRM</sequence>
<keyword evidence="1" id="KW-0812">Transmembrane</keyword>
<dbReference type="InParanoid" id="B4JJA4"/>
<feature type="domain" description="EB" evidence="3">
    <location>
        <begin position="96"/>
        <end position="155"/>
    </location>
</feature>
<proteinExistence type="predicted"/>
<dbReference type="eggNOG" id="KOG1218">
    <property type="taxonomic scope" value="Eukaryota"/>
</dbReference>
<keyword evidence="2" id="KW-0732">Signal</keyword>
<evidence type="ECO:0000256" key="1">
    <source>
        <dbReference type="SAM" id="Phobius"/>
    </source>
</evidence>
<gene>
    <name evidence="4" type="primary">Dgri\GH12454</name>
    <name evidence="4" type="ORF">Dgri_GH12454</name>
</gene>
<evidence type="ECO:0000256" key="2">
    <source>
        <dbReference type="SAM" id="SignalP"/>
    </source>
</evidence>
<dbReference type="FunCoup" id="B4JJA4">
    <property type="interactions" value="8"/>
</dbReference>
<dbReference type="OMA" id="QCAQFER"/>
<feature type="transmembrane region" description="Helical" evidence="1">
    <location>
        <begin position="316"/>
        <end position="333"/>
    </location>
</feature>
<feature type="chain" id="PRO_5002809026" evidence="2">
    <location>
        <begin position="24"/>
        <end position="335"/>
    </location>
</feature>
<keyword evidence="1" id="KW-0472">Membrane</keyword>
<dbReference type="STRING" id="7222.B4JJA4"/>
<dbReference type="Proteomes" id="UP000001070">
    <property type="component" value="Unassembled WGS sequence"/>
</dbReference>
<dbReference type="PhylomeDB" id="B4JJA4"/>
<dbReference type="Pfam" id="PF01683">
    <property type="entry name" value="EB"/>
    <property type="match status" value="1"/>
</dbReference>
<keyword evidence="1" id="KW-1133">Transmembrane helix</keyword>
<dbReference type="PANTHER" id="PTHR39069">
    <property type="entry name" value="ECDYSONE-INDUCIBLE GENE E1, ISOFORM A"/>
    <property type="match status" value="1"/>
</dbReference>
<dbReference type="AlphaFoldDB" id="B4JJA4"/>
<dbReference type="PANTHER" id="PTHR39069:SF4">
    <property type="entry name" value="LD24340P"/>
    <property type="match status" value="1"/>
</dbReference>
<dbReference type="HOGENOM" id="CLU_072901_0_0_1"/>
<evidence type="ECO:0000313" key="5">
    <source>
        <dbReference type="Proteomes" id="UP000001070"/>
    </source>
</evidence>
<evidence type="ECO:0000259" key="3">
    <source>
        <dbReference type="Pfam" id="PF01683"/>
    </source>
</evidence>
<dbReference type="EMBL" id="CH916370">
    <property type="protein sequence ID" value="EDV99656.1"/>
    <property type="molecule type" value="Genomic_DNA"/>
</dbReference>
<reference evidence="4 5" key="1">
    <citation type="journal article" date="2007" name="Nature">
        <title>Evolution of genes and genomes on the Drosophila phylogeny.</title>
        <authorList>
            <consortium name="Drosophila 12 Genomes Consortium"/>
            <person name="Clark A.G."/>
            <person name="Eisen M.B."/>
            <person name="Smith D.R."/>
            <person name="Bergman C.M."/>
            <person name="Oliver B."/>
            <person name="Markow T.A."/>
            <person name="Kaufman T.C."/>
            <person name="Kellis M."/>
            <person name="Gelbart W."/>
            <person name="Iyer V.N."/>
            <person name="Pollard D.A."/>
            <person name="Sackton T.B."/>
            <person name="Larracuente A.M."/>
            <person name="Singh N.D."/>
            <person name="Abad J.P."/>
            <person name="Abt D.N."/>
            <person name="Adryan B."/>
            <person name="Aguade M."/>
            <person name="Akashi H."/>
            <person name="Anderson W.W."/>
            <person name="Aquadro C.F."/>
            <person name="Ardell D.H."/>
            <person name="Arguello R."/>
            <person name="Artieri C.G."/>
            <person name="Barbash D.A."/>
            <person name="Barker D."/>
            <person name="Barsanti P."/>
            <person name="Batterham P."/>
            <person name="Batzoglou S."/>
            <person name="Begun D."/>
            <person name="Bhutkar A."/>
            <person name="Blanco E."/>
            <person name="Bosak S.A."/>
            <person name="Bradley R.K."/>
            <person name="Brand A.D."/>
            <person name="Brent M.R."/>
            <person name="Brooks A.N."/>
            <person name="Brown R.H."/>
            <person name="Butlin R.K."/>
            <person name="Caggese C."/>
            <person name="Calvi B.R."/>
            <person name="Bernardo de Carvalho A."/>
            <person name="Caspi A."/>
            <person name="Castrezana S."/>
            <person name="Celniker S.E."/>
            <person name="Chang J.L."/>
            <person name="Chapple C."/>
            <person name="Chatterji S."/>
            <person name="Chinwalla A."/>
            <person name="Civetta A."/>
            <person name="Clifton S.W."/>
            <person name="Comeron J.M."/>
            <person name="Costello J.C."/>
            <person name="Coyne J.A."/>
            <person name="Daub J."/>
            <person name="David R.G."/>
            <person name="Delcher A.L."/>
            <person name="Delehaunty K."/>
            <person name="Do C.B."/>
            <person name="Ebling H."/>
            <person name="Edwards K."/>
            <person name="Eickbush T."/>
            <person name="Evans J.D."/>
            <person name="Filipski A."/>
            <person name="Findeiss S."/>
            <person name="Freyhult E."/>
            <person name="Fulton L."/>
            <person name="Fulton R."/>
            <person name="Garcia A.C."/>
            <person name="Gardiner A."/>
            <person name="Garfield D.A."/>
            <person name="Garvin B.E."/>
            <person name="Gibson G."/>
            <person name="Gilbert D."/>
            <person name="Gnerre S."/>
            <person name="Godfrey J."/>
            <person name="Good R."/>
            <person name="Gotea V."/>
            <person name="Gravely B."/>
            <person name="Greenberg A.J."/>
            <person name="Griffiths-Jones S."/>
            <person name="Gross S."/>
            <person name="Guigo R."/>
            <person name="Gustafson E.A."/>
            <person name="Haerty W."/>
            <person name="Hahn M.W."/>
            <person name="Halligan D.L."/>
            <person name="Halpern A.L."/>
            <person name="Halter G.M."/>
            <person name="Han M.V."/>
            <person name="Heger A."/>
            <person name="Hillier L."/>
            <person name="Hinrichs A.S."/>
            <person name="Holmes I."/>
            <person name="Hoskins R.A."/>
            <person name="Hubisz M.J."/>
            <person name="Hultmark D."/>
            <person name="Huntley M.A."/>
            <person name="Jaffe D.B."/>
            <person name="Jagadeeshan S."/>
            <person name="Jeck W.R."/>
            <person name="Johnson J."/>
            <person name="Jones C.D."/>
            <person name="Jordan W.C."/>
            <person name="Karpen G.H."/>
            <person name="Kataoka E."/>
            <person name="Keightley P.D."/>
            <person name="Kheradpour P."/>
            <person name="Kirkness E.F."/>
            <person name="Koerich L.B."/>
            <person name="Kristiansen K."/>
            <person name="Kudrna D."/>
            <person name="Kulathinal R.J."/>
            <person name="Kumar S."/>
            <person name="Kwok R."/>
            <person name="Lander E."/>
            <person name="Langley C.H."/>
            <person name="Lapoint R."/>
            <person name="Lazzaro B.P."/>
            <person name="Lee S.J."/>
            <person name="Levesque L."/>
            <person name="Li R."/>
            <person name="Lin C.F."/>
            <person name="Lin M.F."/>
            <person name="Lindblad-Toh K."/>
            <person name="Llopart A."/>
            <person name="Long M."/>
            <person name="Low L."/>
            <person name="Lozovsky E."/>
            <person name="Lu J."/>
            <person name="Luo M."/>
            <person name="Machado C.A."/>
            <person name="Makalowski W."/>
            <person name="Marzo M."/>
            <person name="Matsuda M."/>
            <person name="Matzkin L."/>
            <person name="McAllister B."/>
            <person name="McBride C.S."/>
            <person name="McKernan B."/>
            <person name="McKernan K."/>
            <person name="Mendez-Lago M."/>
            <person name="Minx P."/>
            <person name="Mollenhauer M.U."/>
            <person name="Montooth K."/>
            <person name="Mount S.M."/>
            <person name="Mu X."/>
            <person name="Myers E."/>
            <person name="Negre B."/>
            <person name="Newfeld S."/>
            <person name="Nielsen R."/>
            <person name="Noor M.A."/>
            <person name="O'Grady P."/>
            <person name="Pachter L."/>
            <person name="Papaceit M."/>
            <person name="Parisi M.J."/>
            <person name="Parisi M."/>
            <person name="Parts L."/>
            <person name="Pedersen J.S."/>
            <person name="Pesole G."/>
            <person name="Phillippy A.M."/>
            <person name="Ponting C.P."/>
            <person name="Pop M."/>
            <person name="Porcelli D."/>
            <person name="Powell J.R."/>
            <person name="Prohaska S."/>
            <person name="Pruitt K."/>
            <person name="Puig M."/>
            <person name="Quesneville H."/>
            <person name="Ram K.R."/>
            <person name="Rand D."/>
            <person name="Rasmussen M.D."/>
            <person name="Reed L.K."/>
            <person name="Reenan R."/>
            <person name="Reily A."/>
            <person name="Remington K.A."/>
            <person name="Rieger T.T."/>
            <person name="Ritchie M.G."/>
            <person name="Robin C."/>
            <person name="Rogers Y.H."/>
            <person name="Rohde C."/>
            <person name="Rozas J."/>
            <person name="Rubenfield M.J."/>
            <person name="Ruiz A."/>
            <person name="Russo S."/>
            <person name="Salzberg S.L."/>
            <person name="Sanchez-Gracia A."/>
            <person name="Saranga D.J."/>
            <person name="Sato H."/>
            <person name="Schaeffer S.W."/>
            <person name="Schatz M.C."/>
            <person name="Schlenke T."/>
            <person name="Schwartz R."/>
            <person name="Segarra C."/>
            <person name="Singh R.S."/>
            <person name="Sirot L."/>
            <person name="Sirota M."/>
            <person name="Sisneros N.B."/>
            <person name="Smith C.D."/>
            <person name="Smith T.F."/>
            <person name="Spieth J."/>
            <person name="Stage D.E."/>
            <person name="Stark A."/>
            <person name="Stephan W."/>
            <person name="Strausberg R.L."/>
            <person name="Strempel S."/>
            <person name="Sturgill D."/>
            <person name="Sutton G."/>
            <person name="Sutton G.G."/>
            <person name="Tao W."/>
            <person name="Teichmann S."/>
            <person name="Tobari Y.N."/>
            <person name="Tomimura Y."/>
            <person name="Tsolas J.M."/>
            <person name="Valente V.L."/>
            <person name="Venter E."/>
            <person name="Venter J.C."/>
            <person name="Vicario S."/>
            <person name="Vieira F.G."/>
            <person name="Vilella A.J."/>
            <person name="Villasante A."/>
            <person name="Walenz B."/>
            <person name="Wang J."/>
            <person name="Wasserman M."/>
            <person name="Watts T."/>
            <person name="Wilson D."/>
            <person name="Wilson R.K."/>
            <person name="Wing R.A."/>
            <person name="Wolfner M.F."/>
            <person name="Wong A."/>
            <person name="Wong G.K."/>
            <person name="Wu C.I."/>
            <person name="Wu G."/>
            <person name="Yamamoto D."/>
            <person name="Yang H.P."/>
            <person name="Yang S.P."/>
            <person name="Yorke J.A."/>
            <person name="Yoshida K."/>
            <person name="Zdobnov E."/>
            <person name="Zhang P."/>
            <person name="Zhang Y."/>
            <person name="Zimin A.V."/>
            <person name="Baldwin J."/>
            <person name="Abdouelleil A."/>
            <person name="Abdulkadir J."/>
            <person name="Abebe A."/>
            <person name="Abera B."/>
            <person name="Abreu J."/>
            <person name="Acer S.C."/>
            <person name="Aftuck L."/>
            <person name="Alexander A."/>
            <person name="An P."/>
            <person name="Anderson E."/>
            <person name="Anderson S."/>
            <person name="Arachi H."/>
            <person name="Azer M."/>
            <person name="Bachantsang P."/>
            <person name="Barry A."/>
            <person name="Bayul T."/>
            <person name="Berlin A."/>
            <person name="Bessette D."/>
            <person name="Bloom T."/>
            <person name="Blye J."/>
            <person name="Boguslavskiy L."/>
            <person name="Bonnet C."/>
            <person name="Boukhgalter B."/>
            <person name="Bourzgui I."/>
            <person name="Brown A."/>
            <person name="Cahill P."/>
            <person name="Channer S."/>
            <person name="Cheshatsang Y."/>
            <person name="Chuda L."/>
            <person name="Citroen M."/>
            <person name="Collymore A."/>
            <person name="Cooke P."/>
            <person name="Costello M."/>
            <person name="D'Aco K."/>
            <person name="Daza R."/>
            <person name="De Haan G."/>
            <person name="DeGray S."/>
            <person name="DeMaso C."/>
            <person name="Dhargay N."/>
            <person name="Dooley K."/>
            <person name="Dooley E."/>
            <person name="Doricent M."/>
            <person name="Dorje P."/>
            <person name="Dorjee K."/>
            <person name="Dupes A."/>
            <person name="Elong R."/>
            <person name="Falk J."/>
            <person name="Farina A."/>
            <person name="Faro S."/>
            <person name="Ferguson D."/>
            <person name="Fisher S."/>
            <person name="Foley C.D."/>
            <person name="Franke A."/>
            <person name="Friedrich D."/>
            <person name="Gadbois L."/>
            <person name="Gearin G."/>
            <person name="Gearin C.R."/>
            <person name="Giannoukos G."/>
            <person name="Goode T."/>
            <person name="Graham J."/>
            <person name="Grandbois E."/>
            <person name="Grewal S."/>
            <person name="Gyaltsen K."/>
            <person name="Hafez N."/>
            <person name="Hagos B."/>
            <person name="Hall J."/>
            <person name="Henson C."/>
            <person name="Hollinger A."/>
            <person name="Honan T."/>
            <person name="Huard M.D."/>
            <person name="Hughes L."/>
            <person name="Hurhula B."/>
            <person name="Husby M.E."/>
            <person name="Kamat A."/>
            <person name="Kanga B."/>
            <person name="Kashin S."/>
            <person name="Khazanovich D."/>
            <person name="Kisner P."/>
            <person name="Lance K."/>
            <person name="Lara M."/>
            <person name="Lee W."/>
            <person name="Lennon N."/>
            <person name="Letendre F."/>
            <person name="LeVine R."/>
            <person name="Lipovsky A."/>
            <person name="Liu X."/>
            <person name="Liu J."/>
            <person name="Liu S."/>
            <person name="Lokyitsang T."/>
            <person name="Lokyitsang Y."/>
            <person name="Lubonja R."/>
            <person name="Lui A."/>
            <person name="MacDonald P."/>
            <person name="Magnisalis V."/>
            <person name="Maru K."/>
            <person name="Matthews C."/>
            <person name="McCusker W."/>
            <person name="McDonough S."/>
            <person name="Mehta T."/>
            <person name="Meldrim J."/>
            <person name="Meneus L."/>
            <person name="Mihai O."/>
            <person name="Mihalev A."/>
            <person name="Mihova T."/>
            <person name="Mittelman R."/>
            <person name="Mlenga V."/>
            <person name="Montmayeur A."/>
            <person name="Mulrain L."/>
            <person name="Navidi A."/>
            <person name="Naylor J."/>
            <person name="Negash T."/>
            <person name="Nguyen T."/>
            <person name="Nguyen N."/>
            <person name="Nicol R."/>
            <person name="Norbu C."/>
            <person name="Norbu N."/>
            <person name="Novod N."/>
            <person name="O'Neill B."/>
            <person name="Osman S."/>
            <person name="Markiewicz E."/>
            <person name="Oyono O.L."/>
            <person name="Patti C."/>
            <person name="Phunkhang P."/>
            <person name="Pierre F."/>
            <person name="Priest M."/>
            <person name="Raghuraman S."/>
            <person name="Rege F."/>
            <person name="Reyes R."/>
            <person name="Rise C."/>
            <person name="Rogov P."/>
            <person name="Ross K."/>
            <person name="Ryan E."/>
            <person name="Settipalli S."/>
            <person name="Shea T."/>
            <person name="Sherpa N."/>
            <person name="Shi L."/>
            <person name="Shih D."/>
            <person name="Sparrow T."/>
            <person name="Spaulding J."/>
            <person name="Stalker J."/>
            <person name="Stange-Thomann N."/>
            <person name="Stavropoulos S."/>
            <person name="Stone C."/>
            <person name="Strader C."/>
            <person name="Tesfaye S."/>
            <person name="Thomson T."/>
            <person name="Thoulutsang Y."/>
            <person name="Thoulutsang D."/>
            <person name="Topham K."/>
            <person name="Topping I."/>
            <person name="Tsamla T."/>
            <person name="Vassiliev H."/>
            <person name="Vo A."/>
            <person name="Wangchuk T."/>
            <person name="Wangdi T."/>
            <person name="Weiand M."/>
            <person name="Wilkinson J."/>
            <person name="Wilson A."/>
            <person name="Yadav S."/>
            <person name="Young G."/>
            <person name="Yu Q."/>
            <person name="Zembek L."/>
            <person name="Zhong D."/>
            <person name="Zimmer A."/>
            <person name="Zwirko Z."/>
            <person name="Jaffe D.B."/>
            <person name="Alvarez P."/>
            <person name="Brockman W."/>
            <person name="Butler J."/>
            <person name="Chin C."/>
            <person name="Gnerre S."/>
            <person name="Grabherr M."/>
            <person name="Kleber M."/>
            <person name="Mauceli E."/>
            <person name="MacCallum I."/>
        </authorList>
    </citation>
    <scope>NUCLEOTIDE SEQUENCE [LARGE SCALE GENOMIC DNA]</scope>
    <source>
        <strain evidence="5">Tucson 15287-2541.00</strain>
    </source>
</reference>
<name>B4JJA4_DROGR</name>
<dbReference type="OrthoDB" id="5912242at2759"/>